<evidence type="ECO:0000313" key="5">
    <source>
        <dbReference type="Proteomes" id="UP000466442"/>
    </source>
</evidence>
<dbReference type="GO" id="GO:0052717">
    <property type="term" value="F:tRNA-specific adenosine-34 deaminase activity"/>
    <property type="evidence" value="ECO:0007669"/>
    <property type="project" value="TreeGrafter"/>
</dbReference>
<dbReference type="AlphaFoldDB" id="A0A8S9WVY4"/>
<dbReference type="CDD" id="cd01285">
    <property type="entry name" value="nucleoside_deaminase"/>
    <property type="match status" value="1"/>
</dbReference>
<dbReference type="SUPFAM" id="SSF53927">
    <property type="entry name" value="Cytidine deaminase-like"/>
    <property type="match status" value="1"/>
</dbReference>
<dbReference type="Proteomes" id="UP000466442">
    <property type="component" value="Unassembled WGS sequence"/>
</dbReference>
<comment type="similarity">
    <text evidence="2">Belongs to the cytidine and deoxycytidylate deaminase family. ADAT3 subfamily.</text>
</comment>
<evidence type="ECO:0000256" key="1">
    <source>
        <dbReference type="ARBA" id="ARBA00022694"/>
    </source>
</evidence>
<evidence type="ECO:0000313" key="4">
    <source>
        <dbReference type="EMBL" id="KAF6200922.1"/>
    </source>
</evidence>
<comment type="caution">
    <text evidence="4">The sequence shown here is derived from an EMBL/GenBank/DDBJ whole genome shotgun (WGS) entry which is preliminary data.</text>
</comment>
<keyword evidence="1" id="KW-0819">tRNA processing</keyword>
<sequence>MEPASKKMKLDTTARIRMETVVDCPLTQDVGTVNVCVGRILEKKHTRSIILDLNSKHPIPALSHLKRIKNDRIILCIRNTVDDVAKFLVDLNIDCTHLGDFAIVEVAKNAPITRKQFESANAKWPCNFHEDKQLEKLVNNIFSVEELDLHEKWMRVAVKTAKEFGRICASVVVDPSTDSLVAKSADNRDNHPMQHSVMLAVDLVARSQGGGAWPLLSIGQYNTVTECKVLDDPDDGPYLCTGYDVYTTREPCIMCSMALIHSRAKRVFYGAPSKNGSLGSTAKIHTVKELNHHYQAFRGLLREDCERLFDKSVVSNKQSTS</sequence>
<keyword evidence="5" id="KW-1185">Reference proteome</keyword>
<dbReference type="Pfam" id="PF00383">
    <property type="entry name" value="dCMP_cyt_deam_1"/>
    <property type="match status" value="1"/>
</dbReference>
<dbReference type="GO" id="GO:0008033">
    <property type="term" value="P:tRNA processing"/>
    <property type="evidence" value="ECO:0007669"/>
    <property type="project" value="UniProtKB-KW"/>
</dbReference>
<dbReference type="PROSITE" id="PS51747">
    <property type="entry name" value="CYT_DCMP_DEAMINASES_2"/>
    <property type="match status" value="1"/>
</dbReference>
<dbReference type="PANTHER" id="PTHR11079:SF156">
    <property type="entry name" value="INACTIVE TRNA-SPECIFIC ADENOSINE DEAMINASE-LIKE PROTEIN 3-RELATED"/>
    <property type="match status" value="1"/>
</dbReference>
<organism evidence="4 5">
    <name type="scientific">Apolygus lucorum</name>
    <name type="common">Small green plant bug</name>
    <name type="synonym">Lygocoris lucorum</name>
    <dbReference type="NCBI Taxonomy" id="248454"/>
    <lineage>
        <taxon>Eukaryota</taxon>
        <taxon>Metazoa</taxon>
        <taxon>Ecdysozoa</taxon>
        <taxon>Arthropoda</taxon>
        <taxon>Hexapoda</taxon>
        <taxon>Insecta</taxon>
        <taxon>Pterygota</taxon>
        <taxon>Neoptera</taxon>
        <taxon>Paraneoptera</taxon>
        <taxon>Hemiptera</taxon>
        <taxon>Heteroptera</taxon>
        <taxon>Panheteroptera</taxon>
        <taxon>Cimicomorpha</taxon>
        <taxon>Miridae</taxon>
        <taxon>Mirini</taxon>
        <taxon>Apolygus</taxon>
    </lineage>
</organism>
<feature type="domain" description="CMP/dCMP-type deaminase" evidence="3">
    <location>
        <begin position="148"/>
        <end position="297"/>
    </location>
</feature>
<dbReference type="InterPro" id="IPR016193">
    <property type="entry name" value="Cytidine_deaminase-like"/>
</dbReference>
<dbReference type="GO" id="GO:0005737">
    <property type="term" value="C:cytoplasm"/>
    <property type="evidence" value="ECO:0007669"/>
    <property type="project" value="TreeGrafter"/>
</dbReference>
<dbReference type="Gene3D" id="3.40.140.10">
    <property type="entry name" value="Cytidine Deaminase, domain 2"/>
    <property type="match status" value="1"/>
</dbReference>
<dbReference type="InterPro" id="IPR002125">
    <property type="entry name" value="CMP_dCMP_dom"/>
</dbReference>
<evidence type="ECO:0000256" key="2">
    <source>
        <dbReference type="ARBA" id="ARBA00038160"/>
    </source>
</evidence>
<gene>
    <name evidence="4" type="ORF">GE061_005369</name>
</gene>
<reference evidence="4" key="1">
    <citation type="journal article" date="2021" name="Mol. Ecol. Resour.">
        <title>Apolygus lucorum genome provides insights into omnivorousness and mesophyll feeding.</title>
        <authorList>
            <person name="Liu Y."/>
            <person name="Liu H."/>
            <person name="Wang H."/>
            <person name="Huang T."/>
            <person name="Liu B."/>
            <person name="Yang B."/>
            <person name="Yin L."/>
            <person name="Li B."/>
            <person name="Zhang Y."/>
            <person name="Zhang S."/>
            <person name="Jiang F."/>
            <person name="Zhang X."/>
            <person name="Ren Y."/>
            <person name="Wang B."/>
            <person name="Wang S."/>
            <person name="Lu Y."/>
            <person name="Wu K."/>
            <person name="Fan W."/>
            <person name="Wang G."/>
        </authorList>
    </citation>
    <scope>NUCLEOTIDE SEQUENCE</scope>
    <source>
        <strain evidence="4">12Hb</strain>
    </source>
</reference>
<dbReference type="EMBL" id="WIXP02000013">
    <property type="protein sequence ID" value="KAF6200922.1"/>
    <property type="molecule type" value="Genomic_DNA"/>
</dbReference>
<dbReference type="PANTHER" id="PTHR11079">
    <property type="entry name" value="CYTOSINE DEAMINASE FAMILY MEMBER"/>
    <property type="match status" value="1"/>
</dbReference>
<name>A0A8S9WVY4_APOLU</name>
<dbReference type="GO" id="GO:0005634">
    <property type="term" value="C:nucleus"/>
    <property type="evidence" value="ECO:0007669"/>
    <property type="project" value="TreeGrafter"/>
</dbReference>
<proteinExistence type="inferred from homology"/>
<evidence type="ECO:0000259" key="3">
    <source>
        <dbReference type="PROSITE" id="PS51747"/>
    </source>
</evidence>
<accession>A0A8S9WVY4</accession>
<protein>
    <recommendedName>
        <fullName evidence="3">CMP/dCMP-type deaminase domain-containing protein</fullName>
    </recommendedName>
</protein>
<dbReference type="OrthoDB" id="3180714at2759"/>